<dbReference type="Gene3D" id="3.40.50.720">
    <property type="entry name" value="NAD(P)-binding Rossmann-like Domain"/>
    <property type="match status" value="1"/>
</dbReference>
<dbReference type="EMBL" id="FQZL01000007">
    <property type="protein sequence ID" value="SHI86757.1"/>
    <property type="molecule type" value="Genomic_DNA"/>
</dbReference>
<dbReference type="STRING" id="1121476.SAMN02745751_01252"/>
<reference evidence="3 4" key="1">
    <citation type="submission" date="2016-11" db="EMBL/GenBank/DDBJ databases">
        <authorList>
            <person name="Jaros S."/>
            <person name="Januszkiewicz K."/>
            <person name="Wedrychowicz H."/>
        </authorList>
    </citation>
    <scope>NUCLEOTIDE SEQUENCE [LARGE SCALE GENOMIC DNA]</scope>
    <source>
        <strain evidence="3 4">DSM 17477</strain>
    </source>
</reference>
<dbReference type="GO" id="GO:0008206">
    <property type="term" value="P:bile acid metabolic process"/>
    <property type="evidence" value="ECO:0007669"/>
    <property type="project" value="UniProtKB-ARBA"/>
</dbReference>
<evidence type="ECO:0000256" key="1">
    <source>
        <dbReference type="ARBA" id="ARBA00006484"/>
    </source>
</evidence>
<gene>
    <name evidence="3" type="ORF">SAMN02745751_01252</name>
</gene>
<evidence type="ECO:0000313" key="4">
    <source>
        <dbReference type="Proteomes" id="UP000184052"/>
    </source>
</evidence>
<evidence type="ECO:0000313" key="3">
    <source>
        <dbReference type="EMBL" id="SHI86757.1"/>
    </source>
</evidence>
<dbReference type="AlphaFoldDB" id="A0A1M6EMJ7"/>
<proteinExistence type="inferred from homology"/>
<dbReference type="GO" id="GO:0016491">
    <property type="term" value="F:oxidoreductase activity"/>
    <property type="evidence" value="ECO:0007669"/>
    <property type="project" value="UniProtKB-KW"/>
</dbReference>
<dbReference type="SUPFAM" id="SSF51735">
    <property type="entry name" value="NAD(P)-binding Rossmann-fold domains"/>
    <property type="match status" value="1"/>
</dbReference>
<organism evidence="3 4">
    <name type="scientific">Dethiosulfatibacter aminovorans DSM 17477</name>
    <dbReference type="NCBI Taxonomy" id="1121476"/>
    <lineage>
        <taxon>Bacteria</taxon>
        <taxon>Bacillati</taxon>
        <taxon>Bacillota</taxon>
        <taxon>Tissierellia</taxon>
        <taxon>Dethiosulfatibacter</taxon>
    </lineage>
</organism>
<name>A0A1M6EMJ7_9FIRM</name>
<dbReference type="PRINTS" id="PR00080">
    <property type="entry name" value="SDRFAMILY"/>
</dbReference>
<keyword evidence="2" id="KW-0560">Oxidoreductase</keyword>
<dbReference type="InterPro" id="IPR002347">
    <property type="entry name" value="SDR_fam"/>
</dbReference>
<dbReference type="RefSeq" id="WP_175548519.1">
    <property type="nucleotide sequence ID" value="NZ_FQZL01000007.1"/>
</dbReference>
<accession>A0A1M6EMJ7</accession>
<dbReference type="InterPro" id="IPR036291">
    <property type="entry name" value="NAD(P)-bd_dom_sf"/>
</dbReference>
<dbReference type="PANTHER" id="PTHR24321">
    <property type="entry name" value="DEHYDROGENASES, SHORT CHAIN"/>
    <property type="match status" value="1"/>
</dbReference>
<dbReference type="Pfam" id="PF13561">
    <property type="entry name" value="adh_short_C2"/>
    <property type="match status" value="1"/>
</dbReference>
<dbReference type="PRINTS" id="PR00081">
    <property type="entry name" value="GDHRDH"/>
</dbReference>
<comment type="similarity">
    <text evidence="1">Belongs to the short-chain dehydrogenases/reductases (SDR) family.</text>
</comment>
<sequence length="279" mass="30652">MNYFSIEENMNGKIAFVTGGTSGIGKTCVEMFCEVGMNVVTIGRRNLLGKKLEEDINSKGKGICKFLECDVCDVNRLQEVVDETVKIFGRIDVLVNCAGINPLQARIDEWSEDDLDNIINVNLKSYLLASKYAMPYLRASKGSIVNIGSVHGTTSVQGAVGYDATKGAIDSITRTMAIDEALNGVRVNNVKPGLISTEMLDTFVEQQSDPKSYIKWNNEIQWMGRAGKPEEVAYAVLFLASDQASFITGAELFVSGGYEYGEGKKILNPFTKWDDPNIQ</sequence>
<dbReference type="Proteomes" id="UP000184052">
    <property type="component" value="Unassembled WGS sequence"/>
</dbReference>
<protein>
    <submittedName>
        <fullName evidence="3">NAD(P)-dependent dehydrogenase, short-chain alcohol dehydrogenase family</fullName>
    </submittedName>
</protein>
<evidence type="ECO:0000256" key="2">
    <source>
        <dbReference type="ARBA" id="ARBA00023002"/>
    </source>
</evidence>
<keyword evidence="4" id="KW-1185">Reference proteome</keyword>
<dbReference type="PANTHER" id="PTHR24321:SF8">
    <property type="entry name" value="ESTRADIOL 17-BETA-DEHYDROGENASE 8-RELATED"/>
    <property type="match status" value="1"/>
</dbReference>
<dbReference type="FunFam" id="3.40.50.720:FF:000084">
    <property type="entry name" value="Short-chain dehydrogenase reductase"/>
    <property type="match status" value="1"/>
</dbReference>